<feature type="compositionally biased region" description="Polar residues" evidence="7">
    <location>
        <begin position="738"/>
        <end position="751"/>
    </location>
</feature>
<feature type="region of interest" description="Disordered" evidence="7">
    <location>
        <begin position="851"/>
        <end position="872"/>
    </location>
</feature>
<dbReference type="OrthoDB" id="10259024at2759"/>
<dbReference type="GeneID" id="92510814"/>
<evidence type="ECO:0000256" key="5">
    <source>
        <dbReference type="ARBA" id="ARBA00023034"/>
    </source>
</evidence>
<dbReference type="InterPro" id="IPR039745">
    <property type="entry name" value="Vps54"/>
</dbReference>
<dbReference type="KEGG" id="lmat:92510814"/>
<dbReference type="GO" id="GO:0042147">
    <property type="term" value="P:retrograde transport, endosome to Golgi"/>
    <property type="evidence" value="ECO:0007669"/>
    <property type="project" value="InterPro"/>
</dbReference>
<accession>A0A836GTK5</accession>
<dbReference type="GO" id="GO:0000938">
    <property type="term" value="C:GARP complex"/>
    <property type="evidence" value="ECO:0007669"/>
    <property type="project" value="InterPro"/>
</dbReference>
<dbReference type="InterPro" id="IPR012501">
    <property type="entry name" value="Vps54_C"/>
</dbReference>
<feature type="compositionally biased region" description="Low complexity" evidence="7">
    <location>
        <begin position="860"/>
        <end position="872"/>
    </location>
</feature>
<proteinExistence type="inferred from homology"/>
<keyword evidence="6" id="KW-0175">Coiled coil</keyword>
<feature type="domain" description="Vacuolar protein sorting-associated protein 54 C-terminal" evidence="8">
    <location>
        <begin position="921"/>
        <end position="1012"/>
    </location>
</feature>
<dbReference type="Proteomes" id="UP000673552">
    <property type="component" value="Chromosome 36"/>
</dbReference>
<comment type="subcellular location">
    <subcellularLocation>
        <location evidence="1">Golgi apparatus</location>
        <location evidence="1">trans-Golgi network</location>
    </subcellularLocation>
</comment>
<dbReference type="GO" id="GO:0005829">
    <property type="term" value="C:cytosol"/>
    <property type="evidence" value="ECO:0007669"/>
    <property type="project" value="GOC"/>
</dbReference>
<comment type="caution">
    <text evidence="9">The sequence shown here is derived from an EMBL/GenBank/DDBJ whole genome shotgun (WGS) entry which is preliminary data.</text>
</comment>
<protein>
    <recommendedName>
        <fullName evidence="8">Vacuolar protein sorting-associated protein 54 C-terminal domain-containing protein</fullName>
    </recommendedName>
</protein>
<reference evidence="9 10" key="1">
    <citation type="submission" date="2021-03" db="EMBL/GenBank/DDBJ databases">
        <title>Leishmania (Mundinia) martiniquensis Genome sequencing and assembly.</title>
        <authorList>
            <person name="Almutairi H."/>
            <person name="Gatherer D."/>
        </authorList>
    </citation>
    <scope>NUCLEOTIDE SEQUENCE [LARGE SCALE GENOMIC DNA]</scope>
    <source>
        <strain evidence="9">LSCM1</strain>
    </source>
</reference>
<sequence length="1239" mass="134905">MTSPSQPHKKLTSSTQLISIGGSPPLDVTLNRGEDAAAAICAYLIVFHKLSRARIAHALGLPSLVVEESIRNGVSSAMLRAQLRNWLYETAASPSAQNLQVPEALFTQLQEDCAADAIERQQNERDGVLPPYHEDWSPFAALDPVSQQHFTQLQHSVGQSFISILNDPGEPTLNVDWSTWLGGKLYAAFDFNGSVGDLDDTLRSSATHAGPESSAALLAEYPPTQDFSGYVKLISKAYQVNRREGIANDAREWREDGAAEVGGDCKSRDGEATVDGGPWPTGVPTQFFAASYNPAAELSLFSDAVGQSLPTTALTSPTEAAALQSSRAEAPTPIVDGGTFAADYEYLENRNKKLRVWESDVEKCLLQHVKQRSEDFFATSRQFGSLSRDARAVLADVRVARDGGMRAGEHFISEYLRIGNLHRRRQNFLLLNTTSTAAQQLLRRLGDVENWAALPERDVSEVLPIVSTLLDLETTMRGTKGADQGIMWKSLAGLKCLAEVPGRVKRARKALEKVVLEEYCRLLLSGREEEDEASERVTSVCESVTRLGVLNAANHLYHAKVVELLQVMAQETLVGLFINAGVLDDAKANELLRIARNTDALAMPDTRQQLCGFATHLRFQGYQQVLQQFVDTLVDFVTHASQQWGVFLTGGLWASLAMYENRQALMERATRNLLGCVCGEAESLIAALLEVYTNGPHLSSAAELVQLVRVSVQFPMRVTSDVASRLVSLLREGGSEPETPTGSPMSLTTSGPPSPPFAAAREPAGFVVYRPTKLIGITVQRLAKRFFRHQHSVNRENVTMVMEGETWAPKEAVDECIQQQVEDMCTMDATALQEFRWRSLRALFALGDNDSGSYERRHSASPPRGAAGPGAADDLLSTGAAKLYVRVRVGTRAAVPVNGKATHDSAEAAPAADADEPEGRLVPSSLLVLMDLLHRYHTYIALFPFLAFDVASRMNELLDEYEGQTAAMVLGARAVENGTLPTITTQHLCVASQCVSFLIDFIPALQAHLTAAWHEGGFDASLRGRAPRDVLAVAKALGLLGGTSAALPPSDSPPTNTASESTKPFIKNDWHRVVRNCRAHRNEFFSKMGSLVQRKVNSLGHVAMQKGRWSTGGNEWVMAMLREVARLIRALRPLLPPGDMDGVMVPLLGSLSVMLRESTMQIPTSAEDDRAAAASDVMLFTANVEKFGYDVLRCAEARSVSAVMQGGQSFVPVSSEDAVLRWFLPTSPPSPVRPTAAAQ</sequence>
<keyword evidence="10" id="KW-1185">Reference proteome</keyword>
<evidence type="ECO:0000256" key="6">
    <source>
        <dbReference type="ARBA" id="ARBA00023054"/>
    </source>
</evidence>
<dbReference type="GO" id="GO:0015031">
    <property type="term" value="P:protein transport"/>
    <property type="evidence" value="ECO:0007669"/>
    <property type="project" value="UniProtKB-KW"/>
</dbReference>
<dbReference type="GO" id="GO:0019905">
    <property type="term" value="F:syntaxin binding"/>
    <property type="evidence" value="ECO:0007669"/>
    <property type="project" value="TreeGrafter"/>
</dbReference>
<dbReference type="Pfam" id="PF07928">
    <property type="entry name" value="Vps54"/>
    <property type="match status" value="1"/>
</dbReference>
<dbReference type="AlphaFoldDB" id="A0A836GTK5"/>
<dbReference type="GO" id="GO:0006896">
    <property type="term" value="P:Golgi to vacuole transport"/>
    <property type="evidence" value="ECO:0007669"/>
    <property type="project" value="TreeGrafter"/>
</dbReference>
<organism evidence="9 10">
    <name type="scientific">Leishmania martiniquensis</name>
    <dbReference type="NCBI Taxonomy" id="1580590"/>
    <lineage>
        <taxon>Eukaryota</taxon>
        <taxon>Discoba</taxon>
        <taxon>Euglenozoa</taxon>
        <taxon>Kinetoplastea</taxon>
        <taxon>Metakinetoplastina</taxon>
        <taxon>Trypanosomatida</taxon>
        <taxon>Trypanosomatidae</taxon>
        <taxon>Leishmaniinae</taxon>
        <taxon>Leishmania</taxon>
    </lineage>
</organism>
<keyword evidence="4" id="KW-0653">Protein transport</keyword>
<evidence type="ECO:0000313" key="10">
    <source>
        <dbReference type="Proteomes" id="UP000673552"/>
    </source>
</evidence>
<dbReference type="PANTHER" id="PTHR12965">
    <property type="entry name" value="VACUOLAR PROTEIN SORTING 54"/>
    <property type="match status" value="1"/>
</dbReference>
<gene>
    <name evidence="9" type="ORF">LSCM1_00659</name>
</gene>
<feature type="region of interest" description="Disordered" evidence="7">
    <location>
        <begin position="260"/>
        <end position="279"/>
    </location>
</feature>
<evidence type="ECO:0000259" key="8">
    <source>
        <dbReference type="Pfam" id="PF07928"/>
    </source>
</evidence>
<dbReference type="EMBL" id="JAFEUZ010000036">
    <property type="protein sequence ID" value="KAG5464470.1"/>
    <property type="molecule type" value="Genomic_DNA"/>
</dbReference>
<keyword evidence="3" id="KW-0813">Transport</keyword>
<evidence type="ECO:0000256" key="3">
    <source>
        <dbReference type="ARBA" id="ARBA00022448"/>
    </source>
</evidence>
<name>A0A836GTK5_9TRYP</name>
<feature type="region of interest" description="Disordered" evidence="7">
    <location>
        <begin position="732"/>
        <end position="754"/>
    </location>
</feature>
<dbReference type="PANTHER" id="PTHR12965:SF0">
    <property type="entry name" value="VACUOLAR PROTEIN SORTING-ASSOCIATED PROTEIN 54"/>
    <property type="match status" value="1"/>
</dbReference>
<evidence type="ECO:0000256" key="4">
    <source>
        <dbReference type="ARBA" id="ARBA00022927"/>
    </source>
</evidence>
<evidence type="ECO:0000256" key="1">
    <source>
        <dbReference type="ARBA" id="ARBA00004601"/>
    </source>
</evidence>
<evidence type="ECO:0000256" key="7">
    <source>
        <dbReference type="SAM" id="MobiDB-lite"/>
    </source>
</evidence>
<evidence type="ECO:0000313" key="9">
    <source>
        <dbReference type="EMBL" id="KAG5464470.1"/>
    </source>
</evidence>
<dbReference type="RefSeq" id="XP_067174407.1">
    <property type="nucleotide sequence ID" value="XM_067318302.1"/>
</dbReference>
<keyword evidence="5" id="KW-0333">Golgi apparatus</keyword>
<feature type="region of interest" description="Disordered" evidence="7">
    <location>
        <begin position="896"/>
        <end position="917"/>
    </location>
</feature>
<evidence type="ECO:0000256" key="2">
    <source>
        <dbReference type="ARBA" id="ARBA00009150"/>
    </source>
</evidence>
<feature type="compositionally biased region" description="Basic and acidic residues" evidence="7">
    <location>
        <begin position="260"/>
        <end position="271"/>
    </location>
</feature>
<comment type="similarity">
    <text evidence="2">Belongs to the VPS54 family.</text>
</comment>